<evidence type="ECO:0000313" key="2">
    <source>
        <dbReference type="EMBL" id="APD91919.1"/>
    </source>
</evidence>
<dbReference type="EMBL" id="CP018025">
    <property type="protein sequence ID" value="APD91919.1"/>
    <property type="molecule type" value="Genomic_DNA"/>
</dbReference>
<evidence type="ECO:0000256" key="1">
    <source>
        <dbReference type="SAM" id="SignalP"/>
    </source>
</evidence>
<evidence type="ECO:0000313" key="3">
    <source>
        <dbReference type="Proteomes" id="UP000182101"/>
    </source>
</evidence>
<dbReference type="Proteomes" id="UP000182101">
    <property type="component" value="Plasmid pAMCP48-600"/>
</dbReference>
<organism evidence="2 3">
    <name type="scientific">Alteromonas mediterranea</name>
    <dbReference type="NCBI Taxonomy" id="314275"/>
    <lineage>
        <taxon>Bacteria</taxon>
        <taxon>Pseudomonadati</taxon>
        <taxon>Pseudomonadota</taxon>
        <taxon>Gammaproteobacteria</taxon>
        <taxon>Alteromonadales</taxon>
        <taxon>Alteromonadaceae</taxon>
        <taxon>Alteromonas/Salinimonas group</taxon>
        <taxon>Alteromonas</taxon>
    </lineage>
</organism>
<reference evidence="2 3" key="1">
    <citation type="submission" date="2016-11" db="EMBL/GenBank/DDBJ databases">
        <title>Networking in microbes: conjugative elements and plasmids in the genus Alteromonas.</title>
        <authorList>
            <person name="Lopez-Perez M."/>
            <person name="Ramon-Marco N."/>
            <person name="Rodriguez-Valera F."/>
        </authorList>
    </citation>
    <scope>NUCLEOTIDE SEQUENCE [LARGE SCALE GENOMIC DNA]</scope>
    <source>
        <strain evidence="2 3">CP48</strain>
        <plasmid evidence="3">pamcp48-600</plasmid>
    </source>
</reference>
<dbReference type="InterPro" id="IPR036249">
    <property type="entry name" value="Thioredoxin-like_sf"/>
</dbReference>
<keyword evidence="2" id="KW-0614">Plasmid</keyword>
<feature type="signal peptide" evidence="1">
    <location>
        <begin position="1"/>
        <end position="22"/>
    </location>
</feature>
<dbReference type="Gene3D" id="3.40.30.10">
    <property type="entry name" value="Glutaredoxin"/>
    <property type="match status" value="1"/>
</dbReference>
<accession>A0AAC9JDK2</accession>
<dbReference type="SUPFAM" id="SSF52833">
    <property type="entry name" value="Thioredoxin-like"/>
    <property type="match status" value="1"/>
</dbReference>
<feature type="chain" id="PRO_5042227491" description="Thioredoxin-like fold domain-containing protein" evidence="1">
    <location>
        <begin position="23"/>
        <end position="205"/>
    </location>
</feature>
<evidence type="ECO:0008006" key="4">
    <source>
        <dbReference type="Google" id="ProtNLM"/>
    </source>
</evidence>
<protein>
    <recommendedName>
        <fullName evidence="4">Thioredoxin-like fold domain-containing protein</fullName>
    </recommendedName>
</protein>
<gene>
    <name evidence="2" type="ORF">BM524_18540</name>
</gene>
<sequence>MFLGVKSIIAFLFLSLSFNALGKESAAWIAENSEIVYFFSLECGACYKHEPYVSLLKLKTANHASLYKIPLNTNTAKDAGKRLYFLLMLSQKNYNLTPLEVSRAAYSILLDNPNTKADDANEYKALLKTYGMQFSDFEFNKWWASSSALINDSLQLENKATEEKGSVAPGDIRVVVEGKVYWFFLSEDNPLAIIKEIMELISDEG</sequence>
<keyword evidence="1" id="KW-0732">Signal</keyword>
<dbReference type="AlphaFoldDB" id="A0AAC9JDK2"/>
<name>A0AAC9JDK2_9ALTE</name>
<proteinExistence type="predicted"/>
<geneLocation type="plasmid" evidence="3">
    <name>pamcp48-600</name>
</geneLocation>